<keyword evidence="3" id="KW-1185">Reference proteome</keyword>
<dbReference type="EMBL" id="JBAHYK010000879">
    <property type="protein sequence ID" value="KAL0570756.1"/>
    <property type="molecule type" value="Genomic_DNA"/>
</dbReference>
<proteinExistence type="predicted"/>
<feature type="compositionally biased region" description="Polar residues" evidence="1">
    <location>
        <begin position="104"/>
        <end position="115"/>
    </location>
</feature>
<sequence length="301" mass="34134">MSEYNHRPILEELIHRLDDVPQTPSPTKRQSLTHDPCLLDRLPSTAEAFIQREVEEAVSKAALRQLRRSPTPPTPQDYNDEVEAEETAVEEQEEDSAQRERRPSNASMTSTSSIRSLKQLLKMRDGQKMQVSWKEPQPFEVLRAVEQKDIVYLMEIRDRAFHLLLRKWGDATPLLHAMRIGNSHREVAIVLLGAFSRFINHLDESDLQQPKTKTLLKALRTNLKLAIDFGLSKSQSDLTASFMQTLIMSEGDKWVANRISDIMLALRAGTAGEPVQAAETAVRKFATRELGKAELIATLED</sequence>
<dbReference type="Proteomes" id="UP001465976">
    <property type="component" value="Unassembled WGS sequence"/>
</dbReference>
<comment type="caution">
    <text evidence="2">The sequence shown here is derived from an EMBL/GenBank/DDBJ whole genome shotgun (WGS) entry which is preliminary data.</text>
</comment>
<evidence type="ECO:0000256" key="1">
    <source>
        <dbReference type="SAM" id="MobiDB-lite"/>
    </source>
</evidence>
<feature type="region of interest" description="Disordered" evidence="1">
    <location>
        <begin position="16"/>
        <end position="37"/>
    </location>
</feature>
<reference evidence="2 3" key="1">
    <citation type="submission" date="2024-02" db="EMBL/GenBank/DDBJ databases">
        <title>A draft genome for the cacao thread blight pathogen Marasmius crinis-equi.</title>
        <authorList>
            <person name="Cohen S.P."/>
            <person name="Baruah I.K."/>
            <person name="Amoako-Attah I."/>
            <person name="Bukari Y."/>
            <person name="Meinhardt L.W."/>
            <person name="Bailey B.A."/>
        </authorList>
    </citation>
    <scope>NUCLEOTIDE SEQUENCE [LARGE SCALE GENOMIC DNA]</scope>
    <source>
        <strain evidence="2 3">GH-76</strain>
    </source>
</reference>
<feature type="compositionally biased region" description="Acidic residues" evidence="1">
    <location>
        <begin position="78"/>
        <end position="95"/>
    </location>
</feature>
<evidence type="ECO:0000313" key="3">
    <source>
        <dbReference type="Proteomes" id="UP001465976"/>
    </source>
</evidence>
<accession>A0ABR3F6C4</accession>
<evidence type="ECO:0000313" key="2">
    <source>
        <dbReference type="EMBL" id="KAL0570756.1"/>
    </source>
</evidence>
<organism evidence="2 3">
    <name type="scientific">Marasmius crinis-equi</name>
    <dbReference type="NCBI Taxonomy" id="585013"/>
    <lineage>
        <taxon>Eukaryota</taxon>
        <taxon>Fungi</taxon>
        <taxon>Dikarya</taxon>
        <taxon>Basidiomycota</taxon>
        <taxon>Agaricomycotina</taxon>
        <taxon>Agaricomycetes</taxon>
        <taxon>Agaricomycetidae</taxon>
        <taxon>Agaricales</taxon>
        <taxon>Marasmiineae</taxon>
        <taxon>Marasmiaceae</taxon>
        <taxon>Marasmius</taxon>
    </lineage>
</organism>
<gene>
    <name evidence="2" type="ORF">V5O48_011199</name>
</gene>
<name>A0ABR3F6C4_9AGAR</name>
<protein>
    <submittedName>
        <fullName evidence="2">Uncharacterized protein</fullName>
    </submittedName>
</protein>
<feature type="region of interest" description="Disordered" evidence="1">
    <location>
        <begin position="63"/>
        <end position="115"/>
    </location>
</feature>